<dbReference type="EMBL" id="JAODUO010000037">
    <property type="protein sequence ID" value="KAK2192154.1"/>
    <property type="molecule type" value="Genomic_DNA"/>
</dbReference>
<dbReference type="InterPro" id="IPR051941">
    <property type="entry name" value="BG_Antigen-Binding_Lectin"/>
</dbReference>
<organism evidence="2 3">
    <name type="scientific">Ridgeia piscesae</name>
    <name type="common">Tubeworm</name>
    <dbReference type="NCBI Taxonomy" id="27915"/>
    <lineage>
        <taxon>Eukaryota</taxon>
        <taxon>Metazoa</taxon>
        <taxon>Spiralia</taxon>
        <taxon>Lophotrochozoa</taxon>
        <taxon>Annelida</taxon>
        <taxon>Polychaeta</taxon>
        <taxon>Sedentaria</taxon>
        <taxon>Canalipalpata</taxon>
        <taxon>Sabellida</taxon>
        <taxon>Siboglinidae</taxon>
        <taxon>Ridgeia</taxon>
    </lineage>
</organism>
<dbReference type="Proteomes" id="UP001209878">
    <property type="component" value="Unassembled WGS sequence"/>
</dbReference>
<dbReference type="InterPro" id="IPR008979">
    <property type="entry name" value="Galactose-bd-like_sf"/>
</dbReference>
<dbReference type="AlphaFoldDB" id="A0AAD9PCG2"/>
<feature type="transmembrane region" description="Helical" evidence="1">
    <location>
        <begin position="12"/>
        <end position="33"/>
    </location>
</feature>
<keyword evidence="1" id="KW-0472">Membrane</keyword>
<reference evidence="2" key="1">
    <citation type="journal article" date="2023" name="Mol. Biol. Evol.">
        <title>Third-Generation Sequencing Reveals the Adaptive Role of the Epigenome in Three Deep-Sea Polychaetes.</title>
        <authorList>
            <person name="Perez M."/>
            <person name="Aroh O."/>
            <person name="Sun Y."/>
            <person name="Lan Y."/>
            <person name="Juniper S.K."/>
            <person name="Young C.R."/>
            <person name="Angers B."/>
            <person name="Qian P.Y."/>
        </authorList>
    </citation>
    <scope>NUCLEOTIDE SEQUENCE</scope>
    <source>
        <strain evidence="2">R07B-5</strain>
    </source>
</reference>
<comment type="caution">
    <text evidence="2">The sequence shown here is derived from an EMBL/GenBank/DDBJ whole genome shotgun (WGS) entry which is preliminary data.</text>
</comment>
<protein>
    <recommendedName>
        <fullName evidence="4">Fucolectin tachylectin-4 pentraxin-1 domain-containing protein</fullName>
    </recommendedName>
</protein>
<sequence length="162" mass="17385">MAAGQPGCGFYFLVGKFTFLLLIFTPVSILAVCRFGRIEDGCALPCNCQSGDKCHRDSGCEEGFCEQDIHAGGPFSGEGCQKGNLAFKKSATQTGHYGGMVANRSLDGYVDGGKPHCSFPDTARGTSAWWMVDLGDHYVISSVTIYSGKKDDGKYYSGCFIN</sequence>
<dbReference type="SUPFAM" id="SSF49785">
    <property type="entry name" value="Galactose-binding domain-like"/>
    <property type="match status" value="1"/>
</dbReference>
<dbReference type="Gene3D" id="2.60.120.260">
    <property type="entry name" value="Galactose-binding domain-like"/>
    <property type="match status" value="1"/>
</dbReference>
<evidence type="ECO:0000256" key="1">
    <source>
        <dbReference type="SAM" id="Phobius"/>
    </source>
</evidence>
<accession>A0AAD9PCG2</accession>
<evidence type="ECO:0008006" key="4">
    <source>
        <dbReference type="Google" id="ProtNLM"/>
    </source>
</evidence>
<dbReference type="PANTHER" id="PTHR45713:SF6">
    <property type="entry name" value="F5_8 TYPE C DOMAIN-CONTAINING PROTEIN"/>
    <property type="match status" value="1"/>
</dbReference>
<keyword evidence="1" id="KW-0812">Transmembrane</keyword>
<dbReference type="PANTHER" id="PTHR45713">
    <property type="entry name" value="FTP DOMAIN-CONTAINING PROTEIN"/>
    <property type="match status" value="1"/>
</dbReference>
<gene>
    <name evidence="2" type="ORF">NP493_37g04025</name>
</gene>
<evidence type="ECO:0000313" key="2">
    <source>
        <dbReference type="EMBL" id="KAK2192154.1"/>
    </source>
</evidence>
<evidence type="ECO:0000313" key="3">
    <source>
        <dbReference type="Proteomes" id="UP001209878"/>
    </source>
</evidence>
<keyword evidence="3" id="KW-1185">Reference proteome</keyword>
<proteinExistence type="predicted"/>
<keyword evidence="1" id="KW-1133">Transmembrane helix</keyword>
<name>A0AAD9PCG2_RIDPI</name>